<dbReference type="RefSeq" id="WP_021759660.1">
    <property type="nucleotide sequence ID" value="NZ_JACHVP010000001.1"/>
</dbReference>
<gene>
    <name evidence="1" type="ORF">FHX33_000260</name>
</gene>
<dbReference type="CDD" id="cd02603">
    <property type="entry name" value="HAD_sEH-N_like"/>
    <property type="match status" value="1"/>
</dbReference>
<comment type="caution">
    <text evidence="1">The sequence shown here is derived from an EMBL/GenBank/DDBJ whole genome shotgun (WGS) entry which is preliminary data.</text>
</comment>
<dbReference type="EMBL" id="JACHVP010000001">
    <property type="protein sequence ID" value="MBB2965528.1"/>
    <property type="molecule type" value="Genomic_DNA"/>
</dbReference>
<proteinExistence type="predicted"/>
<dbReference type="PRINTS" id="PR00413">
    <property type="entry name" value="HADHALOGNASE"/>
</dbReference>
<keyword evidence="2" id="KW-1185">Reference proteome</keyword>
<evidence type="ECO:0000313" key="2">
    <source>
        <dbReference type="Proteomes" id="UP000538196"/>
    </source>
</evidence>
<dbReference type="SFLD" id="SFLDS00003">
    <property type="entry name" value="Haloacid_Dehalogenase"/>
    <property type="match status" value="1"/>
</dbReference>
<dbReference type="NCBIfam" id="TIGR01509">
    <property type="entry name" value="HAD-SF-IA-v3"/>
    <property type="match status" value="1"/>
</dbReference>
<dbReference type="Gene3D" id="1.10.150.240">
    <property type="entry name" value="Putative phosphatase, domain 2"/>
    <property type="match status" value="1"/>
</dbReference>
<dbReference type="Gene3D" id="3.40.50.1000">
    <property type="entry name" value="HAD superfamily/HAD-like"/>
    <property type="match status" value="1"/>
</dbReference>
<dbReference type="SUPFAM" id="SSF56784">
    <property type="entry name" value="HAD-like"/>
    <property type="match status" value="1"/>
</dbReference>
<dbReference type="InterPro" id="IPR036412">
    <property type="entry name" value="HAD-like_sf"/>
</dbReference>
<dbReference type="GO" id="GO:0016787">
    <property type="term" value="F:hydrolase activity"/>
    <property type="evidence" value="ECO:0007669"/>
    <property type="project" value="UniProtKB-KW"/>
</dbReference>
<accession>A0A7W4YGR0</accession>
<keyword evidence="1" id="KW-0378">Hydrolase</keyword>
<dbReference type="AlphaFoldDB" id="A0A7W4YGR0"/>
<sequence>MGISIPGRVVVFDYGEVISVTPTEADRTALVELAGGDRDVFWPAYWRHRHDLDQGTLGIQQYWRGIERELGEKWDDATIHRLWLADFRSWLTIDPGTLDVLIDLQEGGTRLALLSNAGRDFGSYFRHGTLGDLFEQVFVSGELGTIKPDAAIFEHVLEALGVTPEQTVFIDNKEENVRGAEAVGIAGHVFTTSADLRAYLEGLAA</sequence>
<dbReference type="InterPro" id="IPR006439">
    <property type="entry name" value="HAD-SF_hydro_IA"/>
</dbReference>
<reference evidence="1 2" key="1">
    <citation type="submission" date="2020-08" db="EMBL/GenBank/DDBJ databases">
        <title>Sequencing the genomes of 1000 actinobacteria strains.</title>
        <authorList>
            <person name="Klenk H.-P."/>
        </authorList>
    </citation>
    <scope>NUCLEOTIDE SEQUENCE [LARGE SCALE GENOMIC DNA]</scope>
    <source>
        <strain evidence="1 2">DSM 20146</strain>
    </source>
</reference>
<organism evidence="1 2">
    <name type="scientific">Leifsonia aquatica</name>
    <name type="common">Corynebacterium aquaticum</name>
    <dbReference type="NCBI Taxonomy" id="144185"/>
    <lineage>
        <taxon>Bacteria</taxon>
        <taxon>Bacillati</taxon>
        <taxon>Actinomycetota</taxon>
        <taxon>Actinomycetes</taxon>
        <taxon>Micrococcales</taxon>
        <taxon>Microbacteriaceae</taxon>
        <taxon>Leifsonia</taxon>
    </lineage>
</organism>
<dbReference type="PANTHER" id="PTHR43611">
    <property type="entry name" value="ALPHA-D-GLUCOSE 1-PHOSPHATE PHOSPHATASE"/>
    <property type="match status" value="1"/>
</dbReference>
<protein>
    <submittedName>
        <fullName evidence="1">Putative hydrolase of the HAD superfamily</fullName>
    </submittedName>
</protein>
<dbReference type="Proteomes" id="UP000538196">
    <property type="component" value="Unassembled WGS sequence"/>
</dbReference>
<dbReference type="NCBIfam" id="TIGR01549">
    <property type="entry name" value="HAD-SF-IA-v1"/>
    <property type="match status" value="1"/>
</dbReference>
<dbReference type="InterPro" id="IPR023198">
    <property type="entry name" value="PGP-like_dom2"/>
</dbReference>
<evidence type="ECO:0000313" key="1">
    <source>
        <dbReference type="EMBL" id="MBB2965528.1"/>
    </source>
</evidence>
<name>A0A7W4YGR0_LEIAQ</name>
<dbReference type="PANTHER" id="PTHR43611:SF3">
    <property type="entry name" value="FLAVIN MONONUCLEOTIDE HYDROLASE 1, CHLOROPLATIC"/>
    <property type="match status" value="1"/>
</dbReference>
<dbReference type="InterPro" id="IPR023214">
    <property type="entry name" value="HAD_sf"/>
</dbReference>
<dbReference type="SFLD" id="SFLDG01129">
    <property type="entry name" value="C1.5:_HAD__Beta-PGM__Phosphata"/>
    <property type="match status" value="1"/>
</dbReference>
<dbReference type="Pfam" id="PF00702">
    <property type="entry name" value="Hydrolase"/>
    <property type="match status" value="1"/>
</dbReference>